<dbReference type="EMBL" id="VEPZ02000993">
    <property type="protein sequence ID" value="KAE8704440.1"/>
    <property type="molecule type" value="Genomic_DNA"/>
</dbReference>
<dbReference type="PANTHER" id="PTHR33133:SF5">
    <property type="entry name" value="OS08G0107100 PROTEIN"/>
    <property type="match status" value="1"/>
</dbReference>
<dbReference type="AlphaFoldDB" id="A0A6A3AIM3"/>
<organism evidence="2 3">
    <name type="scientific">Hibiscus syriacus</name>
    <name type="common">Rose of Sharon</name>
    <dbReference type="NCBI Taxonomy" id="106335"/>
    <lineage>
        <taxon>Eukaryota</taxon>
        <taxon>Viridiplantae</taxon>
        <taxon>Streptophyta</taxon>
        <taxon>Embryophyta</taxon>
        <taxon>Tracheophyta</taxon>
        <taxon>Spermatophyta</taxon>
        <taxon>Magnoliopsida</taxon>
        <taxon>eudicotyledons</taxon>
        <taxon>Gunneridae</taxon>
        <taxon>Pentapetalae</taxon>
        <taxon>rosids</taxon>
        <taxon>malvids</taxon>
        <taxon>Malvales</taxon>
        <taxon>Malvaceae</taxon>
        <taxon>Malvoideae</taxon>
        <taxon>Hibiscus</taxon>
    </lineage>
</organism>
<sequence length="258" mass="28664">MLPNDGSSTQATLMMGHTTDEASPTSLDGELRGNIGLTIRASLPKNKPESYTEPIKTQTITLSFILPLSFIFLAHIQISQLIFANILNNQDALNYTQAGTPGYDKLSDVISFEWVSFWLFKTAYFTFLLILSLLSTSVVVYMIACIYTGKETSFKKVISVVPKVWKRLFMTFLWSFAIVFVYGIASGVVLLMPLAVLGFGGLGMSAFVLLFIPYLAGLVYVSLVWQLASVVSVRRFRDESHEEEQGVDKGLNSTRKLV</sequence>
<proteinExistence type="predicted"/>
<feature type="transmembrane region" description="Helical" evidence="1">
    <location>
        <begin position="168"/>
        <end position="192"/>
    </location>
</feature>
<keyword evidence="1" id="KW-1133">Transmembrane helix</keyword>
<protein>
    <submittedName>
        <fullName evidence="2">GTP-binding family protein</fullName>
    </submittedName>
</protein>
<gene>
    <name evidence="2" type="ORF">F3Y22_tig00110457pilonHSYRG00220</name>
</gene>
<evidence type="ECO:0000313" key="2">
    <source>
        <dbReference type="EMBL" id="KAE8704440.1"/>
    </source>
</evidence>
<comment type="caution">
    <text evidence="2">The sequence shown here is derived from an EMBL/GenBank/DDBJ whole genome shotgun (WGS) entry which is preliminary data.</text>
</comment>
<keyword evidence="1" id="KW-0812">Transmembrane</keyword>
<evidence type="ECO:0000313" key="3">
    <source>
        <dbReference type="Proteomes" id="UP000436088"/>
    </source>
</evidence>
<feature type="transmembrane region" description="Helical" evidence="1">
    <location>
        <begin position="64"/>
        <end position="87"/>
    </location>
</feature>
<dbReference type="Proteomes" id="UP000436088">
    <property type="component" value="Unassembled WGS sequence"/>
</dbReference>
<name>A0A6A3AIM3_HIBSY</name>
<feature type="transmembrane region" description="Helical" evidence="1">
    <location>
        <begin position="204"/>
        <end position="228"/>
    </location>
</feature>
<keyword evidence="1" id="KW-0472">Membrane</keyword>
<accession>A0A6A3AIM3</accession>
<keyword evidence="3" id="KW-1185">Reference proteome</keyword>
<evidence type="ECO:0000256" key="1">
    <source>
        <dbReference type="SAM" id="Phobius"/>
    </source>
</evidence>
<reference evidence="2" key="1">
    <citation type="submission" date="2019-09" db="EMBL/GenBank/DDBJ databases">
        <title>Draft genome information of white flower Hibiscus syriacus.</title>
        <authorList>
            <person name="Kim Y.-M."/>
        </authorList>
    </citation>
    <scope>NUCLEOTIDE SEQUENCE [LARGE SCALE GENOMIC DNA]</scope>
    <source>
        <strain evidence="2">YM2019G1</strain>
    </source>
</reference>
<feature type="transmembrane region" description="Helical" evidence="1">
    <location>
        <begin position="123"/>
        <end position="147"/>
    </location>
</feature>
<dbReference type="PANTHER" id="PTHR33133">
    <property type="entry name" value="OS08G0107100 PROTEIN-RELATED"/>
    <property type="match status" value="1"/>
</dbReference>